<protein>
    <submittedName>
        <fullName evidence="1">Uncharacterized protein</fullName>
    </submittedName>
</protein>
<evidence type="ECO:0000313" key="1">
    <source>
        <dbReference type="EMBL" id="KAI5070382.1"/>
    </source>
</evidence>
<proteinExistence type="predicted"/>
<reference evidence="1" key="1">
    <citation type="submission" date="2021-01" db="EMBL/GenBank/DDBJ databases">
        <title>Adiantum capillus-veneris genome.</title>
        <authorList>
            <person name="Fang Y."/>
            <person name="Liao Q."/>
        </authorList>
    </citation>
    <scope>NUCLEOTIDE SEQUENCE</scope>
    <source>
        <strain evidence="1">H3</strain>
        <tissue evidence="1">Leaf</tissue>
    </source>
</reference>
<keyword evidence="2" id="KW-1185">Reference proteome</keyword>
<sequence length="81" mass="9194">MSQFSSSSTRAFPKIINERNVRGSRRREVRWGKGPLPLNCKNDLLKLEREGAAPHSSHRCSNCGFLLCIYLVLRLKGKNHG</sequence>
<comment type="caution">
    <text evidence="1">The sequence shown here is derived from an EMBL/GenBank/DDBJ whole genome shotgun (WGS) entry which is preliminary data.</text>
</comment>
<accession>A0A9D4UMJ1</accession>
<dbReference type="Proteomes" id="UP000886520">
    <property type="component" value="Chromosome 14"/>
</dbReference>
<evidence type="ECO:0000313" key="2">
    <source>
        <dbReference type="Proteomes" id="UP000886520"/>
    </source>
</evidence>
<dbReference type="EMBL" id="JABFUD020000014">
    <property type="protein sequence ID" value="KAI5070382.1"/>
    <property type="molecule type" value="Genomic_DNA"/>
</dbReference>
<organism evidence="1 2">
    <name type="scientific">Adiantum capillus-veneris</name>
    <name type="common">Maidenhair fern</name>
    <dbReference type="NCBI Taxonomy" id="13818"/>
    <lineage>
        <taxon>Eukaryota</taxon>
        <taxon>Viridiplantae</taxon>
        <taxon>Streptophyta</taxon>
        <taxon>Embryophyta</taxon>
        <taxon>Tracheophyta</taxon>
        <taxon>Polypodiopsida</taxon>
        <taxon>Polypodiidae</taxon>
        <taxon>Polypodiales</taxon>
        <taxon>Pteridineae</taxon>
        <taxon>Pteridaceae</taxon>
        <taxon>Vittarioideae</taxon>
        <taxon>Adiantum</taxon>
    </lineage>
</organism>
<name>A0A9D4UMJ1_ADICA</name>
<dbReference type="AlphaFoldDB" id="A0A9D4UMJ1"/>
<gene>
    <name evidence="1" type="ORF">GOP47_0014725</name>
</gene>